<dbReference type="AlphaFoldDB" id="A0A0F8WSZ1"/>
<dbReference type="Pfam" id="PF13489">
    <property type="entry name" value="Methyltransf_23"/>
    <property type="match status" value="1"/>
</dbReference>
<name>A0A0F8WSZ1_9ZZZZ</name>
<sequence length="227" mass="27318">MKNDELGNGRQRYFSKRYLTEKRWATYSELIKRVLELNPVRILEIGMGNHLVADILEKMGYYIKVLDYDKSLNPDYVLDVRDKKILDFKDQFDLIISSQTFEHIKYSEYLEVISNLSLITKNLIITLPYCNRHSYILSFSINFPYFKADYVNVNYINVRAGKKFYYKKSPPDYNRKHCWEIGTKGFPPRKIKKDIKKKGWIIKKSFFNQNNPYHYFFILISKNHFKK</sequence>
<dbReference type="EMBL" id="LAZR01067515">
    <property type="protein sequence ID" value="KKK51420.1"/>
    <property type="molecule type" value="Genomic_DNA"/>
</dbReference>
<comment type="caution">
    <text evidence="1">The sequence shown here is derived from an EMBL/GenBank/DDBJ whole genome shotgun (WGS) entry which is preliminary data.</text>
</comment>
<dbReference type="InterPro" id="IPR029063">
    <property type="entry name" value="SAM-dependent_MTases_sf"/>
</dbReference>
<dbReference type="Gene3D" id="3.40.50.150">
    <property type="entry name" value="Vaccinia Virus protein VP39"/>
    <property type="match status" value="1"/>
</dbReference>
<organism evidence="1">
    <name type="scientific">marine sediment metagenome</name>
    <dbReference type="NCBI Taxonomy" id="412755"/>
    <lineage>
        <taxon>unclassified sequences</taxon>
        <taxon>metagenomes</taxon>
        <taxon>ecological metagenomes</taxon>
    </lineage>
</organism>
<protein>
    <recommendedName>
        <fullName evidence="2">Methyltransferase type 11 domain-containing protein</fullName>
    </recommendedName>
</protein>
<proteinExistence type="predicted"/>
<evidence type="ECO:0008006" key="2">
    <source>
        <dbReference type="Google" id="ProtNLM"/>
    </source>
</evidence>
<reference evidence="1" key="1">
    <citation type="journal article" date="2015" name="Nature">
        <title>Complex archaea that bridge the gap between prokaryotes and eukaryotes.</title>
        <authorList>
            <person name="Spang A."/>
            <person name="Saw J.H."/>
            <person name="Jorgensen S.L."/>
            <person name="Zaremba-Niedzwiedzka K."/>
            <person name="Martijn J."/>
            <person name="Lind A.E."/>
            <person name="van Eijk R."/>
            <person name="Schleper C."/>
            <person name="Guy L."/>
            <person name="Ettema T.J."/>
        </authorList>
    </citation>
    <scope>NUCLEOTIDE SEQUENCE</scope>
</reference>
<accession>A0A0F8WSZ1</accession>
<evidence type="ECO:0000313" key="1">
    <source>
        <dbReference type="EMBL" id="KKK51420.1"/>
    </source>
</evidence>
<gene>
    <name evidence="1" type="ORF">LCGC14_3115140</name>
</gene>
<dbReference type="SUPFAM" id="SSF53335">
    <property type="entry name" value="S-adenosyl-L-methionine-dependent methyltransferases"/>
    <property type="match status" value="1"/>
</dbReference>